<sequence length="81" mass="9097">MTRDEVLRSGGRRGCISKRSKNRLLFNLIVASIIKPTTGISSIDGWSSTYLVPVSVMMSLLWTPLIVGVLWIWFNNTTLLD</sequence>
<evidence type="ECO:0000313" key="5">
    <source>
        <dbReference type="Proteomes" id="UP000193642"/>
    </source>
</evidence>
<name>A0A1Y2ABP0_9FUNG</name>
<dbReference type="EMBL" id="MCGO01000264">
    <property type="protein sequence ID" value="ORY19921.1"/>
    <property type="molecule type" value="Genomic_DNA"/>
</dbReference>
<feature type="transmembrane region" description="Helical" evidence="1">
    <location>
        <begin position="24"/>
        <end position="43"/>
    </location>
</feature>
<proteinExistence type="predicted"/>
<dbReference type="EMBL" id="MCGO01000022">
    <property type="protein sequence ID" value="ORY44542.1"/>
    <property type="molecule type" value="Genomic_DNA"/>
</dbReference>
<gene>
    <name evidence="4" type="ORF">BCR33DRAFT_717056</name>
    <name evidence="3" type="ORF">BCR33DRAFT_722039</name>
    <name evidence="2" type="ORF">BCR33DRAFT_730688</name>
</gene>
<accession>A0A1Y2ABP0</accession>
<keyword evidence="1" id="KW-0812">Transmembrane</keyword>
<comment type="caution">
    <text evidence="2">The sequence shown here is derived from an EMBL/GenBank/DDBJ whole genome shotgun (WGS) entry which is preliminary data.</text>
</comment>
<feature type="transmembrane region" description="Helical" evidence="1">
    <location>
        <begin position="49"/>
        <end position="74"/>
    </location>
</feature>
<reference evidence="2 5" key="1">
    <citation type="submission" date="2016-07" db="EMBL/GenBank/DDBJ databases">
        <title>Pervasive Adenine N6-methylation of Active Genes in Fungi.</title>
        <authorList>
            <consortium name="DOE Joint Genome Institute"/>
            <person name="Mondo S.J."/>
            <person name="Dannebaum R.O."/>
            <person name="Kuo R.C."/>
            <person name="Labutti K."/>
            <person name="Haridas S."/>
            <person name="Kuo A."/>
            <person name="Salamov A."/>
            <person name="Ahrendt S.R."/>
            <person name="Lipzen A."/>
            <person name="Sullivan W."/>
            <person name="Andreopoulos W.B."/>
            <person name="Clum A."/>
            <person name="Lindquist E."/>
            <person name="Daum C."/>
            <person name="Ramamoorthy G.K."/>
            <person name="Gryganskyi A."/>
            <person name="Culley D."/>
            <person name="Magnuson J.K."/>
            <person name="James T.Y."/>
            <person name="O'Malley M.A."/>
            <person name="Stajich J.E."/>
            <person name="Spatafora J.W."/>
            <person name="Visel A."/>
            <person name="Grigoriev I.V."/>
        </authorList>
    </citation>
    <scope>NUCLEOTIDE SEQUENCE [LARGE SCALE GENOMIC DNA]</scope>
    <source>
        <strain evidence="2 5">JEL800</strain>
    </source>
</reference>
<keyword evidence="1" id="KW-1133">Transmembrane helix</keyword>
<keyword evidence="5" id="KW-1185">Reference proteome</keyword>
<evidence type="ECO:0000313" key="4">
    <source>
        <dbReference type="EMBL" id="ORY44542.1"/>
    </source>
</evidence>
<evidence type="ECO:0000313" key="2">
    <source>
        <dbReference type="EMBL" id="ORY19921.1"/>
    </source>
</evidence>
<dbReference type="Proteomes" id="UP000193642">
    <property type="component" value="Unassembled WGS sequence"/>
</dbReference>
<evidence type="ECO:0000256" key="1">
    <source>
        <dbReference type="SAM" id="Phobius"/>
    </source>
</evidence>
<protein>
    <submittedName>
        <fullName evidence="2">Uncharacterized protein</fullName>
    </submittedName>
</protein>
<keyword evidence="1" id="KW-0472">Membrane</keyword>
<evidence type="ECO:0000313" key="3">
    <source>
        <dbReference type="EMBL" id="ORY36536.1"/>
    </source>
</evidence>
<organism evidence="2 5">
    <name type="scientific">Rhizoclosmatium globosum</name>
    <dbReference type="NCBI Taxonomy" id="329046"/>
    <lineage>
        <taxon>Eukaryota</taxon>
        <taxon>Fungi</taxon>
        <taxon>Fungi incertae sedis</taxon>
        <taxon>Chytridiomycota</taxon>
        <taxon>Chytridiomycota incertae sedis</taxon>
        <taxon>Chytridiomycetes</taxon>
        <taxon>Chytridiales</taxon>
        <taxon>Chytriomycetaceae</taxon>
        <taxon>Rhizoclosmatium</taxon>
    </lineage>
</organism>
<dbReference type="AlphaFoldDB" id="A0A1Y2ABP0"/>
<dbReference type="EMBL" id="MCGO01000055">
    <property type="protein sequence ID" value="ORY36536.1"/>
    <property type="molecule type" value="Genomic_DNA"/>
</dbReference>